<gene>
    <name evidence="1" type="ORF">GCM10007874_40440</name>
</gene>
<organism evidence="1 2">
    <name type="scientific">Labrys miyagiensis</name>
    <dbReference type="NCBI Taxonomy" id="346912"/>
    <lineage>
        <taxon>Bacteria</taxon>
        <taxon>Pseudomonadati</taxon>
        <taxon>Pseudomonadota</taxon>
        <taxon>Alphaproteobacteria</taxon>
        <taxon>Hyphomicrobiales</taxon>
        <taxon>Xanthobacteraceae</taxon>
        <taxon>Labrys</taxon>
    </lineage>
</organism>
<dbReference type="Pfam" id="PF01527">
    <property type="entry name" value="HTH_Tnp_1"/>
    <property type="match status" value="1"/>
</dbReference>
<comment type="caution">
    <text evidence="1">The sequence shown here is derived from an EMBL/GenBank/DDBJ whole genome shotgun (WGS) entry which is preliminary data.</text>
</comment>
<protein>
    <submittedName>
        <fullName evidence="1">Transposase</fullName>
    </submittedName>
</protein>
<dbReference type="PANTHER" id="PTHR37936:SF3">
    <property type="entry name" value="TRANSPOSASE INSC FOR INSERTION ELEMENT IS2A-RELATED"/>
    <property type="match status" value="1"/>
</dbReference>
<evidence type="ECO:0000313" key="2">
    <source>
        <dbReference type="Proteomes" id="UP001156882"/>
    </source>
</evidence>
<evidence type="ECO:0000313" key="1">
    <source>
        <dbReference type="EMBL" id="GLS21027.1"/>
    </source>
</evidence>
<proteinExistence type="predicted"/>
<dbReference type="PANTHER" id="PTHR37936">
    <property type="entry name" value="TRANSPOSASE INSC FOR INSERTION ELEMENT IS2A-RELATED"/>
    <property type="match status" value="1"/>
</dbReference>
<name>A0ABQ6CRX8_9HYPH</name>
<accession>A0ABQ6CRX8</accession>
<dbReference type="SUPFAM" id="SSF48295">
    <property type="entry name" value="TrpR-like"/>
    <property type="match status" value="1"/>
</dbReference>
<dbReference type="InterPro" id="IPR002514">
    <property type="entry name" value="Transposase_8"/>
</dbReference>
<dbReference type="InterPro" id="IPR010921">
    <property type="entry name" value="Trp_repressor/repl_initiator"/>
</dbReference>
<dbReference type="EMBL" id="BSPC01000039">
    <property type="protein sequence ID" value="GLS21027.1"/>
    <property type="molecule type" value="Genomic_DNA"/>
</dbReference>
<sequence length="133" mass="15193">MDRDKDSFRTVSRLEIVGTGRRRRFTDEAKLRVVEEGFSGDGRQVSATALKHDVSRSQLYRWRQLLREGRLGGVRIEGFVPAVITPEAPRVENSEASRGRMEVVSTNGRRVIVDRDVDVDVLLRLMRGLETLR</sequence>
<dbReference type="RefSeq" id="WP_284314096.1">
    <property type="nucleotide sequence ID" value="NZ_BSPC01000039.1"/>
</dbReference>
<keyword evidence="2" id="KW-1185">Reference proteome</keyword>
<dbReference type="Proteomes" id="UP001156882">
    <property type="component" value="Unassembled WGS sequence"/>
</dbReference>
<reference evidence="2" key="1">
    <citation type="journal article" date="2019" name="Int. J. Syst. Evol. Microbiol.">
        <title>The Global Catalogue of Microorganisms (GCM) 10K type strain sequencing project: providing services to taxonomists for standard genome sequencing and annotation.</title>
        <authorList>
            <consortium name="The Broad Institute Genomics Platform"/>
            <consortium name="The Broad Institute Genome Sequencing Center for Infectious Disease"/>
            <person name="Wu L."/>
            <person name="Ma J."/>
        </authorList>
    </citation>
    <scope>NUCLEOTIDE SEQUENCE [LARGE SCALE GENOMIC DNA]</scope>
    <source>
        <strain evidence="2">NBRC 101365</strain>
    </source>
</reference>
<dbReference type="NCBIfam" id="NF047595">
    <property type="entry name" value="IS66_ISRel24_TnpA"/>
    <property type="match status" value="1"/>
</dbReference>